<gene>
    <name evidence="2" type="ORF">CAUJ_LOCUS1774</name>
</gene>
<dbReference type="OrthoDB" id="5871243at2759"/>
<dbReference type="AlphaFoldDB" id="A0A8S1GQF2"/>
<accession>A0A8S1GQF2</accession>
<organism evidence="2 3">
    <name type="scientific">Caenorhabditis auriculariae</name>
    <dbReference type="NCBI Taxonomy" id="2777116"/>
    <lineage>
        <taxon>Eukaryota</taxon>
        <taxon>Metazoa</taxon>
        <taxon>Ecdysozoa</taxon>
        <taxon>Nematoda</taxon>
        <taxon>Chromadorea</taxon>
        <taxon>Rhabditida</taxon>
        <taxon>Rhabditina</taxon>
        <taxon>Rhabditomorpha</taxon>
        <taxon>Rhabditoidea</taxon>
        <taxon>Rhabditidae</taxon>
        <taxon>Peloderinae</taxon>
        <taxon>Caenorhabditis</taxon>
    </lineage>
</organism>
<protein>
    <submittedName>
        <fullName evidence="2">Uncharacterized protein</fullName>
    </submittedName>
</protein>
<reference evidence="2" key="1">
    <citation type="submission" date="2020-10" db="EMBL/GenBank/DDBJ databases">
        <authorList>
            <person name="Kikuchi T."/>
        </authorList>
    </citation>
    <scope>NUCLEOTIDE SEQUENCE</scope>
    <source>
        <strain evidence="2">NKZ352</strain>
    </source>
</reference>
<dbReference type="EMBL" id="CAJGYM010000003">
    <property type="protein sequence ID" value="CAD6185855.1"/>
    <property type="molecule type" value="Genomic_DNA"/>
</dbReference>
<comment type="caution">
    <text evidence="2">The sequence shown here is derived from an EMBL/GenBank/DDBJ whole genome shotgun (WGS) entry which is preliminary data.</text>
</comment>
<dbReference type="Proteomes" id="UP000835052">
    <property type="component" value="Unassembled WGS sequence"/>
</dbReference>
<keyword evidence="1" id="KW-0732">Signal</keyword>
<evidence type="ECO:0000313" key="3">
    <source>
        <dbReference type="Proteomes" id="UP000835052"/>
    </source>
</evidence>
<name>A0A8S1GQF2_9PELO</name>
<proteinExistence type="predicted"/>
<feature type="signal peptide" evidence="1">
    <location>
        <begin position="1"/>
        <end position="18"/>
    </location>
</feature>
<sequence length="96" mass="10989">MLVRIVLLIAVVVGNVFCQALRSQDAYLTDEVEAPLTAMKRFYSWEDGRRADDDGSRLKRKQFYAWAGKRSAPEDDVLSSSGQINKRKQFYAWAGR</sequence>
<keyword evidence="3" id="KW-1185">Reference proteome</keyword>
<feature type="chain" id="PRO_5035745217" evidence="1">
    <location>
        <begin position="19"/>
        <end position="96"/>
    </location>
</feature>
<evidence type="ECO:0000256" key="1">
    <source>
        <dbReference type="SAM" id="SignalP"/>
    </source>
</evidence>
<evidence type="ECO:0000313" key="2">
    <source>
        <dbReference type="EMBL" id="CAD6185855.1"/>
    </source>
</evidence>